<reference evidence="13" key="1">
    <citation type="submission" date="2015-10" db="EMBL/GenBank/DDBJ databases">
        <authorList>
            <person name="Gilbert D.G."/>
        </authorList>
    </citation>
    <scope>NUCLEOTIDE SEQUENCE</scope>
</reference>
<keyword evidence="6" id="KW-0547">Nucleotide-binding</keyword>
<dbReference type="GO" id="GO:0005524">
    <property type="term" value="F:ATP binding"/>
    <property type="evidence" value="ECO:0007669"/>
    <property type="project" value="UniProtKB-KW"/>
</dbReference>
<dbReference type="GO" id="GO:0016208">
    <property type="term" value="F:AMP binding"/>
    <property type="evidence" value="ECO:0007669"/>
    <property type="project" value="TreeGrafter"/>
</dbReference>
<dbReference type="EC" id="2.7.11.5" evidence="13"/>
<evidence type="ECO:0000313" key="13">
    <source>
        <dbReference type="EMBL" id="CUS51215.1"/>
    </source>
</evidence>
<evidence type="ECO:0000256" key="5">
    <source>
        <dbReference type="ARBA" id="ARBA00022679"/>
    </source>
</evidence>
<keyword evidence="7 13" id="KW-0418">Kinase</keyword>
<keyword evidence="1" id="KW-0329">Glyoxylate bypass</keyword>
<keyword evidence="9" id="KW-0067">ATP-binding</keyword>
<keyword evidence="8" id="KW-0378">Hydrolase</keyword>
<dbReference type="Pfam" id="PF20423">
    <property type="entry name" value="AceK_regulatory"/>
    <property type="match status" value="1"/>
</dbReference>
<organism evidence="13">
    <name type="scientific">hydrothermal vent metagenome</name>
    <dbReference type="NCBI Taxonomy" id="652676"/>
    <lineage>
        <taxon>unclassified sequences</taxon>
        <taxon>metagenomes</taxon>
        <taxon>ecological metagenomes</taxon>
    </lineage>
</organism>
<gene>
    <name evidence="13" type="ORF">MGWOODY_XGa516</name>
</gene>
<evidence type="ECO:0000256" key="10">
    <source>
        <dbReference type="ARBA" id="ARBA00022912"/>
    </source>
</evidence>
<feature type="domain" description="Isocitrate dehydrogenase kinase/phosphatase (AceK) regulatory" evidence="12">
    <location>
        <begin position="9"/>
        <end position="299"/>
    </location>
</feature>
<keyword evidence="2" id="KW-0963">Cytoplasm</keyword>
<dbReference type="GO" id="GO:0005737">
    <property type="term" value="C:cytoplasm"/>
    <property type="evidence" value="ECO:0007669"/>
    <property type="project" value="InterPro"/>
</dbReference>
<evidence type="ECO:0000256" key="8">
    <source>
        <dbReference type="ARBA" id="ARBA00022801"/>
    </source>
</evidence>
<evidence type="ECO:0000259" key="12">
    <source>
        <dbReference type="Pfam" id="PF20423"/>
    </source>
</evidence>
<keyword evidence="5 13" id="KW-0808">Transferase</keyword>
<accession>A0A160TTK5</accession>
<evidence type="ECO:0000256" key="3">
    <source>
        <dbReference type="ARBA" id="ARBA00022527"/>
    </source>
</evidence>
<dbReference type="InterPro" id="IPR046855">
    <property type="entry name" value="AceK_kinase"/>
</dbReference>
<dbReference type="GO" id="GO:0006099">
    <property type="term" value="P:tricarboxylic acid cycle"/>
    <property type="evidence" value="ECO:0007669"/>
    <property type="project" value="UniProtKB-KW"/>
</dbReference>
<dbReference type="PIRSF" id="PIRSF000719">
    <property type="entry name" value="AceK"/>
    <property type="match status" value="1"/>
</dbReference>
<evidence type="ECO:0000256" key="6">
    <source>
        <dbReference type="ARBA" id="ARBA00022741"/>
    </source>
</evidence>
<proteinExistence type="predicted"/>
<dbReference type="PANTHER" id="PTHR39559">
    <property type="match status" value="1"/>
</dbReference>
<evidence type="ECO:0000256" key="9">
    <source>
        <dbReference type="ARBA" id="ARBA00022840"/>
    </source>
</evidence>
<dbReference type="PANTHER" id="PTHR39559:SF1">
    <property type="entry name" value="ISOCITRATE DEHYDROGENASE KINASE_PHOSPHATASE"/>
    <property type="match status" value="1"/>
</dbReference>
<dbReference type="Pfam" id="PF06315">
    <property type="entry name" value="AceK_kinase"/>
    <property type="match status" value="1"/>
</dbReference>
<name>A0A160TTK5_9ZZZZ</name>
<dbReference type="GO" id="GO:0006006">
    <property type="term" value="P:glucose metabolic process"/>
    <property type="evidence" value="ECO:0007669"/>
    <property type="project" value="InterPro"/>
</dbReference>
<dbReference type="GO" id="GO:0006097">
    <property type="term" value="P:glyoxylate cycle"/>
    <property type="evidence" value="ECO:0007669"/>
    <property type="project" value="UniProtKB-KW"/>
</dbReference>
<dbReference type="GO" id="GO:0004721">
    <property type="term" value="F:phosphoprotein phosphatase activity"/>
    <property type="evidence" value="ECO:0007669"/>
    <property type="project" value="UniProtKB-KW"/>
</dbReference>
<dbReference type="GO" id="GO:0008772">
    <property type="term" value="F:[isocitrate dehydrogenase (NADP+)] kinase activity"/>
    <property type="evidence" value="ECO:0007669"/>
    <property type="project" value="UniProtKB-EC"/>
</dbReference>
<evidence type="ECO:0000256" key="2">
    <source>
        <dbReference type="ARBA" id="ARBA00022490"/>
    </source>
</evidence>
<dbReference type="EMBL" id="CZRL01000056">
    <property type="protein sequence ID" value="CUS51215.1"/>
    <property type="molecule type" value="Genomic_DNA"/>
</dbReference>
<evidence type="ECO:0000256" key="1">
    <source>
        <dbReference type="ARBA" id="ARBA00022435"/>
    </source>
</evidence>
<dbReference type="InterPro" id="IPR046854">
    <property type="entry name" value="AceK_regulatory"/>
</dbReference>
<keyword evidence="10" id="KW-0904">Protein phosphatase</keyword>
<sequence>MLESAASVAELVLSEFDEFYLEFQQLTAAAKSAFEKREYQISLRISEQKLTLYSTSMYSLSERLSNSFPAALQESSLWDAIESDYQKFVSVRYEADLGIAYFHSVRRAIFRSEWNPVAYSFGISVDRRAADSDYLFCAVIGGVITHEVVVDILSVPRFSVPYRDTEADAANVANRVSEELQRLHPEQAAHSVEVIKGGFYRNRGVYIVGRIVLTNNAVIPLILALLNSEDGIYVDAVLTKESTAHNLFSTTRANFNVTNAKYHEVSEFLYSIMPNRPLGLHYSTIGFNHFGKVAVMDELKSELVSLDVSFSRAIGYPGTVAIGFHSPDSTYNLKVIRNKPTAQYKWGEFEGLDRVLAKYSQVHDINRTGSMLDNIIYYNVKLERKWFDDELLRELLYEASETVTEQGNSIVFKHLIVQRRMTPLPVYLETASPEDCEVAVVNLGYCIKNNTAANIFNRDLDARNYGVGGFMRVYLFDYDALTAFTEVKIRSNRDRYDGEEDIPDWVFEDGEVFLPEEIEWGLRIPSRRLRQLFRKVHGDLLRVDYWEQIQEQLQKGRVPSVRVYPERDQLHWKC</sequence>
<feature type="domain" description="Isocitrate dehydrogenase kinase/phosphatase (AceK) kinase" evidence="11">
    <location>
        <begin position="310"/>
        <end position="565"/>
    </location>
</feature>
<keyword evidence="4" id="KW-0816">Tricarboxylic acid cycle</keyword>
<dbReference type="GO" id="GO:0004674">
    <property type="term" value="F:protein serine/threonine kinase activity"/>
    <property type="evidence" value="ECO:0007669"/>
    <property type="project" value="UniProtKB-KW"/>
</dbReference>
<evidence type="ECO:0000256" key="4">
    <source>
        <dbReference type="ARBA" id="ARBA00022532"/>
    </source>
</evidence>
<keyword evidence="3" id="KW-0723">Serine/threonine-protein kinase</keyword>
<protein>
    <submittedName>
        <fullName evidence="13">Isocitrate dehydrogenase phosphatase /kinase</fullName>
        <ecNumber evidence="13">2.7.11.5</ecNumber>
    </submittedName>
</protein>
<evidence type="ECO:0000259" key="11">
    <source>
        <dbReference type="Pfam" id="PF06315"/>
    </source>
</evidence>
<dbReference type="InterPro" id="IPR010452">
    <property type="entry name" value="Isocitrate_DH_AceK"/>
</dbReference>
<dbReference type="AlphaFoldDB" id="A0A160TTK5"/>
<evidence type="ECO:0000256" key="7">
    <source>
        <dbReference type="ARBA" id="ARBA00022777"/>
    </source>
</evidence>